<dbReference type="GO" id="GO:0006887">
    <property type="term" value="P:exocytosis"/>
    <property type="evidence" value="ECO:0007669"/>
    <property type="project" value="InterPro"/>
</dbReference>
<comment type="similarity">
    <text evidence="1">Belongs to the SEC6 family.</text>
</comment>
<organism evidence="2 3">
    <name type="scientific">Mycena maculata</name>
    <dbReference type="NCBI Taxonomy" id="230809"/>
    <lineage>
        <taxon>Eukaryota</taxon>
        <taxon>Fungi</taxon>
        <taxon>Dikarya</taxon>
        <taxon>Basidiomycota</taxon>
        <taxon>Agaricomycotina</taxon>
        <taxon>Agaricomycetes</taxon>
        <taxon>Agaricomycetidae</taxon>
        <taxon>Agaricales</taxon>
        <taxon>Marasmiineae</taxon>
        <taxon>Mycenaceae</taxon>
        <taxon>Mycena</taxon>
    </lineage>
</organism>
<dbReference type="EMBL" id="JARJLG010000259">
    <property type="protein sequence ID" value="KAJ7722267.1"/>
    <property type="molecule type" value="Genomic_DNA"/>
</dbReference>
<dbReference type="InterPro" id="IPR042532">
    <property type="entry name" value="EXOC3/Sec6_C"/>
</dbReference>
<name>A0AAD7HKC7_9AGAR</name>
<keyword evidence="3" id="KW-1185">Reference proteome</keyword>
<dbReference type="InterPro" id="IPR010326">
    <property type="entry name" value="EXOC3/Sec6"/>
</dbReference>
<dbReference type="AlphaFoldDB" id="A0AAD7HKC7"/>
<protein>
    <submittedName>
        <fullName evidence="2">Uncharacterized protein</fullName>
    </submittedName>
</protein>
<sequence length="311" mass="35344">MGFFPAAPSGATRRGILTAQWTSGVGILWYLDLSDGMVSQVGALGSLDRPLFVRFLKIWPQKATLEDREIVNFRPQKATFPDNPLVELPGASVDGCTKLSSEYEIYSLYIREYHKALDATIKKLVASNPRASVLLTLFEWLKEYKKVMKELGITDWKPDTKSLFQPPWYDGIMRQIVETMQDYMSQYQTYLNSSLLDTFLVVYLNGLADSPKLKMPAATEHIKQDKILALLEASKDLVFLSFWAFARIHGPNIAFVEGLMKERADLDRSAVNEVMDSIKKKVKDEGLTDSPEPTIMNKIAIQRSFSRFLRQ</sequence>
<evidence type="ECO:0000256" key="1">
    <source>
        <dbReference type="ARBA" id="ARBA00009447"/>
    </source>
</evidence>
<dbReference type="Gene3D" id="1.10.357.70">
    <property type="entry name" value="Exocyst complex component Sec6, C-terminal domain"/>
    <property type="match status" value="2"/>
</dbReference>
<evidence type="ECO:0000313" key="3">
    <source>
        <dbReference type="Proteomes" id="UP001215280"/>
    </source>
</evidence>
<accession>A0AAD7HKC7</accession>
<dbReference type="Proteomes" id="UP001215280">
    <property type="component" value="Unassembled WGS sequence"/>
</dbReference>
<proteinExistence type="inferred from homology"/>
<reference evidence="2" key="1">
    <citation type="submission" date="2023-03" db="EMBL/GenBank/DDBJ databases">
        <title>Massive genome expansion in bonnet fungi (Mycena s.s.) driven by repeated elements and novel gene families across ecological guilds.</title>
        <authorList>
            <consortium name="Lawrence Berkeley National Laboratory"/>
            <person name="Harder C.B."/>
            <person name="Miyauchi S."/>
            <person name="Viragh M."/>
            <person name="Kuo A."/>
            <person name="Thoen E."/>
            <person name="Andreopoulos B."/>
            <person name="Lu D."/>
            <person name="Skrede I."/>
            <person name="Drula E."/>
            <person name="Henrissat B."/>
            <person name="Morin E."/>
            <person name="Kohler A."/>
            <person name="Barry K."/>
            <person name="LaButti K."/>
            <person name="Morin E."/>
            <person name="Salamov A."/>
            <person name="Lipzen A."/>
            <person name="Mereny Z."/>
            <person name="Hegedus B."/>
            <person name="Baldrian P."/>
            <person name="Stursova M."/>
            <person name="Weitz H."/>
            <person name="Taylor A."/>
            <person name="Grigoriev I.V."/>
            <person name="Nagy L.G."/>
            <person name="Martin F."/>
            <person name="Kauserud H."/>
        </authorList>
    </citation>
    <scope>NUCLEOTIDE SEQUENCE</scope>
    <source>
        <strain evidence="2">CBHHK188m</strain>
    </source>
</reference>
<comment type="caution">
    <text evidence="2">The sequence shown here is derived from an EMBL/GenBank/DDBJ whole genome shotgun (WGS) entry which is preliminary data.</text>
</comment>
<dbReference type="GO" id="GO:0000145">
    <property type="term" value="C:exocyst"/>
    <property type="evidence" value="ECO:0007669"/>
    <property type="project" value="InterPro"/>
</dbReference>
<evidence type="ECO:0000313" key="2">
    <source>
        <dbReference type="EMBL" id="KAJ7722267.1"/>
    </source>
</evidence>
<gene>
    <name evidence="2" type="ORF">DFH07DRAFT_1006644</name>
</gene>
<dbReference type="Pfam" id="PF06046">
    <property type="entry name" value="Sec6"/>
    <property type="match status" value="1"/>
</dbReference>